<evidence type="ECO:0000313" key="3">
    <source>
        <dbReference type="EMBL" id="TXG60423.1"/>
    </source>
</evidence>
<dbReference type="EMBL" id="VAHF01000006">
    <property type="protein sequence ID" value="TXG60423.1"/>
    <property type="molecule type" value="Genomic_DNA"/>
</dbReference>
<sequence length="822" mass="94655">MITTSLDLANWGPVVVCLGPQLRDGNCFLGLWQPAYLPFGNFMDMSVGRFSNRTGQMDFNNEGHSRWHESVTTHTDNECKYNPNDTCNNNEWPFHVPFADGNVSIDPKLCNDNLVQPADDILHSELITLQDRDMMGKEFISVTDAEKFYTQYSYGIGFSTRKDRLCRDTHGLITVRRWVCSKEGYRSKKHVDKTDRVREPRGQTRVGCRASFKINFDREKMLWVVTEFVTEHSHNLSPGNQRQFLRSQRNVSDSHIAQVQSGRAVGMKTSQVMDQLLDQSGSYAAVGHSRKDLQNRVDTIRRSASYNSDADSLISYMTAKSKMDPGFFFWYTILADGSMGNLFWSDAMSRCDYSYFGDVMSFDSTYRTNSYNRPLVIFVGVNNHTKTTIFGFGLLVEETVETYSWILQTFLQVMHGKCPVSVVTDGDKAMSKALSSVMPSTVRRFCSWHLERNVQMNVGDTGFTQAFTDCMLTYMTESELETQWLKAIETFGLQRNDWVKMMYCKRKLWAETFLRDTFFVGLWSTQRSESINSFLNKFLHRRLKLYDFMSHIDRAMSRLRNNELKDDFDTINEHPVLVTHLLQPEKHTTEVYTRNTFHWVRDEIKSEAKHSIVNCVDDMDCVMYTFQKFAGGDKTWNMKYTPFTNVFKCSCQMFETIEVESSSTVTTPNITQIARYGALSSKCSRMSYYASLSTEGYNEANVAIDKLTIQMKGLLPSSSTTMEENVHRTRTQSRVQVKDPVIAATKGSMRQNKNTKGKAHLVQSCDSEYIVDSDGRCQPFAFQNTEVPMGKFSNQLDENVFSMTTSTPTMYMQQNEWWRPHN</sequence>
<dbReference type="PANTHER" id="PTHR47718">
    <property type="entry name" value="OS01G0519700 PROTEIN"/>
    <property type="match status" value="1"/>
</dbReference>
<reference evidence="4" key="1">
    <citation type="journal article" date="2019" name="Gigascience">
        <title>De novo genome assembly of the endangered Acer yangbiense, a plant species with extremely small populations endemic to Yunnan Province, China.</title>
        <authorList>
            <person name="Yang J."/>
            <person name="Wariss H.M."/>
            <person name="Tao L."/>
            <person name="Zhang R."/>
            <person name="Yun Q."/>
            <person name="Hollingsworth P."/>
            <person name="Dao Z."/>
            <person name="Luo G."/>
            <person name="Guo H."/>
            <person name="Ma Y."/>
            <person name="Sun W."/>
        </authorList>
    </citation>
    <scope>NUCLEOTIDE SEQUENCE [LARGE SCALE GENOMIC DNA]</scope>
    <source>
        <strain evidence="4">cv. Malutang</strain>
    </source>
</reference>
<dbReference type="OrthoDB" id="1749428at2759"/>
<evidence type="ECO:0000259" key="1">
    <source>
        <dbReference type="Pfam" id="PF03101"/>
    </source>
</evidence>
<accession>A0A5C7HTI1</accession>
<evidence type="ECO:0000259" key="2">
    <source>
        <dbReference type="Pfam" id="PF10551"/>
    </source>
</evidence>
<dbReference type="InterPro" id="IPR018289">
    <property type="entry name" value="MULE_transposase_dom"/>
</dbReference>
<gene>
    <name evidence="3" type="ORF">EZV62_014996</name>
</gene>
<comment type="caution">
    <text evidence="3">The sequence shown here is derived from an EMBL/GenBank/DDBJ whole genome shotgun (WGS) entry which is preliminary data.</text>
</comment>
<organism evidence="3 4">
    <name type="scientific">Acer yangbiense</name>
    <dbReference type="NCBI Taxonomy" id="1000413"/>
    <lineage>
        <taxon>Eukaryota</taxon>
        <taxon>Viridiplantae</taxon>
        <taxon>Streptophyta</taxon>
        <taxon>Embryophyta</taxon>
        <taxon>Tracheophyta</taxon>
        <taxon>Spermatophyta</taxon>
        <taxon>Magnoliopsida</taxon>
        <taxon>eudicotyledons</taxon>
        <taxon>Gunneridae</taxon>
        <taxon>Pentapetalae</taxon>
        <taxon>rosids</taxon>
        <taxon>malvids</taxon>
        <taxon>Sapindales</taxon>
        <taxon>Sapindaceae</taxon>
        <taxon>Hippocastanoideae</taxon>
        <taxon>Acereae</taxon>
        <taxon>Acer</taxon>
    </lineage>
</organism>
<proteinExistence type="predicted"/>
<evidence type="ECO:0000313" key="4">
    <source>
        <dbReference type="Proteomes" id="UP000323000"/>
    </source>
</evidence>
<dbReference type="InterPro" id="IPR004330">
    <property type="entry name" value="FAR1_DNA_bnd_dom"/>
</dbReference>
<dbReference type="Proteomes" id="UP000323000">
    <property type="component" value="Chromosome 6"/>
</dbReference>
<feature type="domain" description="FAR1" evidence="1">
    <location>
        <begin position="147"/>
        <end position="237"/>
    </location>
</feature>
<keyword evidence="4" id="KW-1185">Reference proteome</keyword>
<dbReference type="Pfam" id="PF03101">
    <property type="entry name" value="FAR1"/>
    <property type="match status" value="1"/>
</dbReference>
<name>A0A5C7HTI1_9ROSI</name>
<dbReference type="Pfam" id="PF10551">
    <property type="entry name" value="MULE"/>
    <property type="match status" value="1"/>
</dbReference>
<dbReference type="AlphaFoldDB" id="A0A5C7HTI1"/>
<feature type="domain" description="MULE transposase" evidence="2">
    <location>
        <begin position="359"/>
        <end position="452"/>
    </location>
</feature>
<protein>
    <submittedName>
        <fullName evidence="3">Uncharacterized protein</fullName>
    </submittedName>
</protein>